<feature type="region of interest" description="Disordered" evidence="1">
    <location>
        <begin position="27"/>
        <end position="53"/>
    </location>
</feature>
<evidence type="ECO:0000313" key="2">
    <source>
        <dbReference type="EMBL" id="BFD47433.1"/>
    </source>
</evidence>
<organism evidence="2">
    <name type="scientific">Wolbachia endosymbiont of Sergentomyia squamirostris</name>
    <dbReference type="NCBI Taxonomy" id="3113640"/>
    <lineage>
        <taxon>Bacteria</taxon>
        <taxon>Pseudomonadati</taxon>
        <taxon>Pseudomonadota</taxon>
        <taxon>Alphaproteobacteria</taxon>
        <taxon>Rickettsiales</taxon>
        <taxon>Anaplasmataceae</taxon>
        <taxon>Wolbachieae</taxon>
        <taxon>Wolbachia</taxon>
    </lineage>
</organism>
<feature type="compositionally biased region" description="Basic and acidic residues" evidence="1">
    <location>
        <begin position="85"/>
        <end position="95"/>
    </location>
</feature>
<accession>A0AAT9GC45</accession>
<feature type="region of interest" description="Disordered" evidence="1">
    <location>
        <begin position="232"/>
        <end position="308"/>
    </location>
</feature>
<dbReference type="AlphaFoldDB" id="A0AAT9GC45"/>
<feature type="compositionally biased region" description="Acidic residues" evidence="1">
    <location>
        <begin position="232"/>
        <end position="242"/>
    </location>
</feature>
<proteinExistence type="predicted"/>
<protein>
    <recommendedName>
        <fullName evidence="3">Ankyrin repeat domain protein</fullName>
    </recommendedName>
</protein>
<gene>
    <name evidence="2" type="ORF">DMENIID0003_05070</name>
</gene>
<feature type="region of interest" description="Disordered" evidence="1">
    <location>
        <begin position="85"/>
        <end position="106"/>
    </location>
</feature>
<feature type="compositionally biased region" description="Basic and acidic residues" evidence="1">
    <location>
        <begin position="276"/>
        <end position="285"/>
    </location>
</feature>
<evidence type="ECO:0008006" key="3">
    <source>
        <dbReference type="Google" id="ProtNLM"/>
    </source>
</evidence>
<feature type="region of interest" description="Disordered" evidence="1">
    <location>
        <begin position="205"/>
        <end position="224"/>
    </location>
</feature>
<sequence length="691" mass="77015">MNGGVSGKEKVIRTAFDFNKDPCSEWRKTLKSNAQTPLQHSDDSRTSDNSNNHSQVLFTTHRSNQQYNPSNYDSSSEINEHDIETQKIKEGDGHDSGISSDDEDDRTTYTAVQLTNDSLDSQRYTGIYIPTTTDGWVGENNHQTGLSGNLPDGSNNPQIFESTDSVEHNSTCNDHVICDSGHNSDDEDQFKLLYEKEKIEAQNNQKYTENVCNPTNGGLLGESDNQQISEDTEITSDCNPDDSDPKGNEGYGSDGSCESKENLTKGAGGSNQTFEGEQKSSEFPKVDNWLDSDGNSEDSSDSKKGSYYSSGNFDSMELTDDLDSEDDNPFLKDSLFMKLKMSLTQSEQDLINECCEKVRGITKQNKQECIENILESIKHTVAGYLKKGVMLNLQCTCCEKTVTNTVFEEIKDLTSGSHISNRSNTFVFDNSPYQSKDQNYNKESEDQNCNKENEVSEEDITKSIVSNLLLKSGKVERPNFFDGNEFEQIVTYKGFDDGLSEKCKEIESKLKDLAYESIVNKSKQTQNVLGVDKDNRYFCIEYSQDSIVEVAEILNNEKAKDLNLRVGILKIGESIVRVENVEEIGGKRNYMDVSKGGIEMSFTTEVGEISIYLSPSEKGSNKIKVEIDGENRARLNELKNRGKSLGENCLLGGKSVEEAIEHESFERYGSVPNTAMKELSLGCVANIARGR</sequence>
<name>A0AAT9GC45_9RICK</name>
<dbReference type="EMBL" id="AP029172">
    <property type="protein sequence ID" value="BFD47433.1"/>
    <property type="molecule type" value="Genomic_DNA"/>
</dbReference>
<feature type="compositionally biased region" description="Polar residues" evidence="1">
    <location>
        <begin position="205"/>
        <end position="216"/>
    </location>
</feature>
<reference evidence="2" key="1">
    <citation type="submission" date="2024-01" db="EMBL/GenBank/DDBJ databases">
        <title>Sequencing the genomes of a sandfly, Sergentomyia squamirostris, and its two endosymbionts.</title>
        <authorList>
            <person name="Itokawa K."/>
            <person name="Sanjoba C."/>
        </authorList>
    </citation>
    <scope>NUCLEOTIDE SEQUENCE</scope>
    <source>
        <strain evidence="2">WSSQ</strain>
    </source>
</reference>
<evidence type="ECO:0000256" key="1">
    <source>
        <dbReference type="SAM" id="MobiDB-lite"/>
    </source>
</evidence>